<gene>
    <name evidence="1" type="primary">ltrA_2</name>
    <name evidence="1" type="ORF">ERS852456_01991</name>
</gene>
<evidence type="ECO:0000313" key="1">
    <source>
        <dbReference type="EMBL" id="CUO23908.1"/>
    </source>
</evidence>
<proteinExistence type="predicted"/>
<name>A0A174DI86_9FIRM</name>
<dbReference type="InterPro" id="IPR043502">
    <property type="entry name" value="DNA/RNA_pol_sf"/>
</dbReference>
<dbReference type="Proteomes" id="UP000095787">
    <property type="component" value="Unassembled WGS sequence"/>
</dbReference>
<dbReference type="SUPFAM" id="SSF56672">
    <property type="entry name" value="DNA/RNA polymerases"/>
    <property type="match status" value="1"/>
</dbReference>
<evidence type="ECO:0000313" key="2">
    <source>
        <dbReference type="Proteomes" id="UP000095787"/>
    </source>
</evidence>
<dbReference type="InterPro" id="IPR051083">
    <property type="entry name" value="GrpII_Intron_Splice-Mob/Def"/>
</dbReference>
<sequence length="151" mass="17401">MDTSSLMEQILSGDNLNKTYLQVVRNKGAEGVDGMKYTELQEHLEKNGENIKDQLRSRKYKPQPVRRVEIPKPEGGVRNLGVPTVTDRFIQQAIAQVLTPIYEEQFRPSGLKYLGFGFCFDTRAHQFKAKSHAKSVVKFKRRMKVLTCRRD</sequence>
<dbReference type="PANTHER" id="PTHR34047">
    <property type="entry name" value="NUCLEAR INTRON MATURASE 1, MITOCHONDRIAL-RELATED"/>
    <property type="match status" value="1"/>
</dbReference>
<reference evidence="1 2" key="1">
    <citation type="submission" date="2015-09" db="EMBL/GenBank/DDBJ databases">
        <authorList>
            <consortium name="Pathogen Informatics"/>
        </authorList>
    </citation>
    <scope>NUCLEOTIDE SEQUENCE [LARGE SCALE GENOMIC DNA]</scope>
    <source>
        <strain evidence="1 2">2789STDY5834841</strain>
    </source>
</reference>
<dbReference type="PANTHER" id="PTHR34047:SF8">
    <property type="entry name" value="PROTEIN YKFC"/>
    <property type="match status" value="1"/>
</dbReference>
<organism evidence="1 2">
    <name type="scientific">[Ruminococcus] torques</name>
    <dbReference type="NCBI Taxonomy" id="33039"/>
    <lineage>
        <taxon>Bacteria</taxon>
        <taxon>Bacillati</taxon>
        <taxon>Bacillota</taxon>
        <taxon>Clostridia</taxon>
        <taxon>Lachnospirales</taxon>
        <taxon>Lachnospiraceae</taxon>
        <taxon>Mediterraneibacter</taxon>
    </lineage>
</organism>
<dbReference type="EMBL" id="CYZO01000026">
    <property type="protein sequence ID" value="CUO23908.1"/>
    <property type="molecule type" value="Genomic_DNA"/>
</dbReference>
<accession>A0A174DI86</accession>
<protein>
    <submittedName>
        <fullName evidence="1">Group II intron-encoded protein ltrA</fullName>
    </submittedName>
</protein>
<dbReference type="AlphaFoldDB" id="A0A174DI86"/>